<comment type="subcellular location">
    <subcellularLocation>
        <location evidence="1">Nucleus</location>
    </subcellularLocation>
</comment>
<proteinExistence type="predicted"/>
<dbReference type="PANTHER" id="PTHR24392">
    <property type="entry name" value="ZINC FINGER PROTEIN"/>
    <property type="match status" value="1"/>
</dbReference>
<organism evidence="11 12">
    <name type="scientific">Brassicogethes aeneus</name>
    <name type="common">Rape pollen beetle</name>
    <name type="synonym">Meligethes aeneus</name>
    <dbReference type="NCBI Taxonomy" id="1431903"/>
    <lineage>
        <taxon>Eukaryota</taxon>
        <taxon>Metazoa</taxon>
        <taxon>Ecdysozoa</taxon>
        <taxon>Arthropoda</taxon>
        <taxon>Hexapoda</taxon>
        <taxon>Insecta</taxon>
        <taxon>Pterygota</taxon>
        <taxon>Neoptera</taxon>
        <taxon>Endopterygota</taxon>
        <taxon>Coleoptera</taxon>
        <taxon>Polyphaga</taxon>
        <taxon>Cucujiformia</taxon>
        <taxon>Nitidulidae</taxon>
        <taxon>Meligethinae</taxon>
        <taxon>Brassicogethes</taxon>
    </lineage>
</organism>
<name>A0A9P0FEH1_BRAAE</name>
<feature type="region of interest" description="Disordered" evidence="9">
    <location>
        <begin position="1"/>
        <end position="20"/>
    </location>
</feature>
<dbReference type="SMART" id="SM00355">
    <property type="entry name" value="ZnF_C2H2"/>
    <property type="match status" value="3"/>
</dbReference>
<keyword evidence="2" id="KW-0479">Metal-binding</keyword>
<dbReference type="Proteomes" id="UP001154078">
    <property type="component" value="Chromosome 11"/>
</dbReference>
<evidence type="ECO:0000256" key="7">
    <source>
        <dbReference type="ARBA" id="ARBA00023242"/>
    </source>
</evidence>
<keyword evidence="12" id="KW-1185">Reference proteome</keyword>
<feature type="region of interest" description="Disordered" evidence="9">
    <location>
        <begin position="77"/>
        <end position="128"/>
    </location>
</feature>
<dbReference type="PROSITE" id="PS50157">
    <property type="entry name" value="ZINC_FINGER_C2H2_2"/>
    <property type="match status" value="2"/>
</dbReference>
<evidence type="ECO:0000256" key="4">
    <source>
        <dbReference type="ARBA" id="ARBA00022771"/>
    </source>
</evidence>
<evidence type="ECO:0000256" key="5">
    <source>
        <dbReference type="ARBA" id="ARBA00022833"/>
    </source>
</evidence>
<dbReference type="OrthoDB" id="3561125at2759"/>
<dbReference type="AlphaFoldDB" id="A0A9P0FEH1"/>
<feature type="compositionally biased region" description="Basic and acidic residues" evidence="9">
    <location>
        <begin position="85"/>
        <end position="116"/>
    </location>
</feature>
<evidence type="ECO:0000256" key="3">
    <source>
        <dbReference type="ARBA" id="ARBA00022737"/>
    </source>
</evidence>
<keyword evidence="7" id="KW-0539">Nucleus</keyword>
<keyword evidence="3" id="KW-0677">Repeat</keyword>
<evidence type="ECO:0000259" key="10">
    <source>
        <dbReference type="PROSITE" id="PS50157"/>
    </source>
</evidence>
<dbReference type="EMBL" id="OV121142">
    <property type="protein sequence ID" value="CAH0549853.1"/>
    <property type="molecule type" value="Genomic_DNA"/>
</dbReference>
<sequence>MGEEPGKPATTWWKEEKGKKPISLTDVVPACSSKHLPNQCGAGSSHAAIEEVFTEEEFGNHNLLRLDPYRFEINNSVEDCDNSDDGGKSEDSSCNTKEEERGDDFSEKDDKNLSHNEDEEEDEGEGTFETKIEVEYHGVQNDDMTGKKKSFKCNVCPKQYQTKESLFYHKKYTHRKDGLEKFKCGKCDYKTMDNSNLKKHLKIHDKSKYFKYHFCEYIAAELKCLDSHLLNKHKSEIKENKIKIASKIYQCPKCKLLTVIKSNHD</sequence>
<dbReference type="SUPFAM" id="SSF57667">
    <property type="entry name" value="beta-beta-alpha zinc fingers"/>
    <property type="match status" value="2"/>
</dbReference>
<dbReference type="GO" id="GO:0005634">
    <property type="term" value="C:nucleus"/>
    <property type="evidence" value="ECO:0007669"/>
    <property type="project" value="UniProtKB-SubCell"/>
</dbReference>
<feature type="compositionally biased region" description="Acidic residues" evidence="9">
    <location>
        <begin position="117"/>
        <end position="126"/>
    </location>
</feature>
<dbReference type="Pfam" id="PF00096">
    <property type="entry name" value="zf-C2H2"/>
    <property type="match status" value="1"/>
</dbReference>
<dbReference type="InterPro" id="IPR036236">
    <property type="entry name" value="Znf_C2H2_sf"/>
</dbReference>
<dbReference type="Gene3D" id="3.30.160.60">
    <property type="entry name" value="Classic Zinc Finger"/>
    <property type="match status" value="1"/>
</dbReference>
<keyword evidence="5" id="KW-0862">Zinc</keyword>
<keyword evidence="4 8" id="KW-0863">Zinc-finger</keyword>
<protein>
    <recommendedName>
        <fullName evidence="10">C2H2-type domain-containing protein</fullName>
    </recommendedName>
</protein>
<feature type="domain" description="C2H2-type" evidence="10">
    <location>
        <begin position="182"/>
        <end position="209"/>
    </location>
</feature>
<keyword evidence="6" id="KW-0238">DNA-binding</keyword>
<evidence type="ECO:0000313" key="12">
    <source>
        <dbReference type="Proteomes" id="UP001154078"/>
    </source>
</evidence>
<gene>
    <name evidence="11" type="ORF">MELIAE_LOCUS2864</name>
</gene>
<dbReference type="InterPro" id="IPR013087">
    <property type="entry name" value="Znf_C2H2_type"/>
</dbReference>
<dbReference type="PANTHER" id="PTHR24392:SF31">
    <property type="entry name" value="C2H2-TYPE DOMAIN-CONTAINING PROTEIN"/>
    <property type="match status" value="1"/>
</dbReference>
<feature type="domain" description="C2H2-type" evidence="10">
    <location>
        <begin position="151"/>
        <end position="179"/>
    </location>
</feature>
<reference evidence="11" key="1">
    <citation type="submission" date="2021-12" db="EMBL/GenBank/DDBJ databases">
        <authorList>
            <person name="King R."/>
        </authorList>
    </citation>
    <scope>NUCLEOTIDE SEQUENCE</scope>
</reference>
<evidence type="ECO:0000256" key="1">
    <source>
        <dbReference type="ARBA" id="ARBA00004123"/>
    </source>
</evidence>
<dbReference type="GO" id="GO:0008270">
    <property type="term" value="F:zinc ion binding"/>
    <property type="evidence" value="ECO:0007669"/>
    <property type="project" value="UniProtKB-KW"/>
</dbReference>
<evidence type="ECO:0000256" key="9">
    <source>
        <dbReference type="SAM" id="MobiDB-lite"/>
    </source>
</evidence>
<accession>A0A9P0FEH1</accession>
<evidence type="ECO:0000256" key="2">
    <source>
        <dbReference type="ARBA" id="ARBA00022723"/>
    </source>
</evidence>
<dbReference type="PROSITE" id="PS00028">
    <property type="entry name" value="ZINC_FINGER_C2H2_1"/>
    <property type="match status" value="1"/>
</dbReference>
<dbReference type="GO" id="GO:0003677">
    <property type="term" value="F:DNA binding"/>
    <property type="evidence" value="ECO:0007669"/>
    <property type="project" value="UniProtKB-KW"/>
</dbReference>
<evidence type="ECO:0000256" key="6">
    <source>
        <dbReference type="ARBA" id="ARBA00023125"/>
    </source>
</evidence>
<evidence type="ECO:0000256" key="8">
    <source>
        <dbReference type="PROSITE-ProRule" id="PRU00042"/>
    </source>
</evidence>
<evidence type="ECO:0000313" key="11">
    <source>
        <dbReference type="EMBL" id="CAH0549853.1"/>
    </source>
</evidence>